<accession>A0A4S4BI91</accession>
<protein>
    <submittedName>
        <fullName evidence="1">Uncharacterized protein</fullName>
    </submittedName>
</protein>
<dbReference type="AlphaFoldDB" id="A0A4S4BI91"/>
<dbReference type="Proteomes" id="UP000310636">
    <property type="component" value="Unassembled WGS sequence"/>
</dbReference>
<keyword evidence="2" id="KW-1185">Reference proteome</keyword>
<comment type="caution">
    <text evidence="1">The sequence shown here is derived from an EMBL/GenBank/DDBJ whole genome shotgun (WGS) entry which is preliminary data.</text>
</comment>
<sequence>MSLVEHSPPGLFQYHIDFDESGRATVTLESESPDHQRIYRWLSRRVAPKERQDITRILESSGIGTEYDMWSLNKYTHSMRLEDYYWISNDMSEKYEEIHIKHLIDTGQFEKIKEFQDKGILPR</sequence>
<dbReference type="EMBL" id="SSOB01000051">
    <property type="protein sequence ID" value="THF73684.1"/>
    <property type="molecule type" value="Genomic_DNA"/>
</dbReference>
<proteinExistence type="predicted"/>
<evidence type="ECO:0000313" key="2">
    <source>
        <dbReference type="Proteomes" id="UP000310636"/>
    </source>
</evidence>
<reference evidence="1 2" key="1">
    <citation type="submission" date="2019-04" db="EMBL/GenBank/DDBJ databases">
        <title>Cohnella sp. nov. isolated from preserved vegetables.</title>
        <authorList>
            <person name="Lin S.-Y."/>
            <person name="Hung M.-H."/>
            <person name="Young C.-C."/>
        </authorList>
    </citation>
    <scope>NUCLEOTIDE SEQUENCE [LARGE SCALE GENOMIC DNA]</scope>
    <source>
        <strain evidence="1 2">CC-MHH1044</strain>
    </source>
</reference>
<dbReference type="OrthoDB" id="1756845at2"/>
<gene>
    <name evidence="1" type="ORF">E6C55_28280</name>
</gene>
<evidence type="ECO:0000313" key="1">
    <source>
        <dbReference type="EMBL" id="THF73684.1"/>
    </source>
</evidence>
<name>A0A4S4BI91_9BACL</name>
<dbReference type="RefSeq" id="WP_136373190.1">
    <property type="nucleotide sequence ID" value="NZ_SSOB01000051.1"/>
</dbReference>
<organism evidence="1 2">
    <name type="scientific">Cohnella fermenti</name>
    <dbReference type="NCBI Taxonomy" id="2565925"/>
    <lineage>
        <taxon>Bacteria</taxon>
        <taxon>Bacillati</taxon>
        <taxon>Bacillota</taxon>
        <taxon>Bacilli</taxon>
        <taxon>Bacillales</taxon>
        <taxon>Paenibacillaceae</taxon>
        <taxon>Cohnella</taxon>
    </lineage>
</organism>